<organism evidence="2 3">
    <name type="scientific">Blattamonas nauphoetae</name>
    <dbReference type="NCBI Taxonomy" id="2049346"/>
    <lineage>
        <taxon>Eukaryota</taxon>
        <taxon>Metamonada</taxon>
        <taxon>Preaxostyla</taxon>
        <taxon>Oxymonadida</taxon>
        <taxon>Blattamonas</taxon>
    </lineage>
</organism>
<feature type="compositionally biased region" description="Low complexity" evidence="1">
    <location>
        <begin position="632"/>
        <end position="645"/>
    </location>
</feature>
<feature type="compositionally biased region" description="Low complexity" evidence="1">
    <location>
        <begin position="549"/>
        <end position="559"/>
    </location>
</feature>
<feature type="compositionally biased region" description="Gly residues" evidence="1">
    <location>
        <begin position="1937"/>
        <end position="1946"/>
    </location>
</feature>
<feature type="compositionally biased region" description="Low complexity" evidence="1">
    <location>
        <begin position="572"/>
        <end position="598"/>
    </location>
</feature>
<feature type="compositionally biased region" description="Low complexity" evidence="1">
    <location>
        <begin position="1947"/>
        <end position="1970"/>
    </location>
</feature>
<feature type="compositionally biased region" description="Low complexity" evidence="1">
    <location>
        <begin position="725"/>
        <end position="734"/>
    </location>
</feature>
<feature type="compositionally biased region" description="Polar residues" evidence="1">
    <location>
        <begin position="1868"/>
        <end position="1882"/>
    </location>
</feature>
<dbReference type="EMBL" id="JARBJD010000007">
    <property type="protein sequence ID" value="KAK2963233.1"/>
    <property type="molecule type" value="Genomic_DNA"/>
</dbReference>
<feature type="compositionally biased region" description="Gly residues" evidence="1">
    <location>
        <begin position="1982"/>
        <end position="1991"/>
    </location>
</feature>
<name>A0ABQ9YHM6_9EUKA</name>
<feature type="compositionally biased region" description="Polar residues" evidence="1">
    <location>
        <begin position="749"/>
        <end position="758"/>
    </location>
</feature>
<feature type="compositionally biased region" description="Gly residues" evidence="1">
    <location>
        <begin position="560"/>
        <end position="571"/>
    </location>
</feature>
<feature type="compositionally biased region" description="Low complexity" evidence="1">
    <location>
        <begin position="1441"/>
        <end position="1455"/>
    </location>
</feature>
<feature type="compositionally biased region" description="Polar residues" evidence="1">
    <location>
        <begin position="1244"/>
        <end position="1291"/>
    </location>
</feature>
<comment type="caution">
    <text evidence="2">The sequence shown here is derived from an EMBL/GenBank/DDBJ whole genome shotgun (WGS) entry which is preliminary data.</text>
</comment>
<protein>
    <submittedName>
        <fullName evidence="2">Uncharacterized protein</fullName>
    </submittedName>
</protein>
<keyword evidence="3" id="KW-1185">Reference proteome</keyword>
<feature type="compositionally biased region" description="Polar residues" evidence="1">
    <location>
        <begin position="1431"/>
        <end position="1440"/>
    </location>
</feature>
<evidence type="ECO:0000313" key="3">
    <source>
        <dbReference type="Proteomes" id="UP001281761"/>
    </source>
</evidence>
<feature type="compositionally biased region" description="Low complexity" evidence="1">
    <location>
        <begin position="1830"/>
        <end position="1843"/>
    </location>
</feature>
<feature type="compositionally biased region" description="Gly residues" evidence="1">
    <location>
        <begin position="765"/>
        <end position="774"/>
    </location>
</feature>
<gene>
    <name evidence="2" type="ORF">BLNAU_1766</name>
</gene>
<feature type="compositionally biased region" description="Gly residues" evidence="1">
    <location>
        <begin position="1886"/>
        <end position="1896"/>
    </location>
</feature>
<feature type="compositionally biased region" description="Low complexity" evidence="1">
    <location>
        <begin position="1648"/>
        <end position="1659"/>
    </location>
</feature>
<feature type="compositionally biased region" description="Low complexity" evidence="1">
    <location>
        <begin position="1570"/>
        <end position="1591"/>
    </location>
</feature>
<feature type="compositionally biased region" description="Polar residues" evidence="1">
    <location>
        <begin position="1363"/>
        <end position="1373"/>
    </location>
</feature>
<feature type="compositionally biased region" description="Polar residues" evidence="1">
    <location>
        <begin position="1193"/>
        <end position="1206"/>
    </location>
</feature>
<feature type="compositionally biased region" description="Low complexity" evidence="1">
    <location>
        <begin position="658"/>
        <end position="671"/>
    </location>
</feature>
<feature type="compositionally biased region" description="Low complexity" evidence="1">
    <location>
        <begin position="1897"/>
        <end position="1906"/>
    </location>
</feature>
<feature type="compositionally biased region" description="Polar residues" evidence="1">
    <location>
        <begin position="1299"/>
        <end position="1320"/>
    </location>
</feature>
<feature type="compositionally biased region" description="Gly residues" evidence="1">
    <location>
        <begin position="672"/>
        <end position="688"/>
    </location>
</feature>
<feature type="compositionally biased region" description="Basic and acidic residues" evidence="1">
    <location>
        <begin position="1166"/>
        <end position="1191"/>
    </location>
</feature>
<feature type="compositionally biased region" description="Gly residues" evidence="1">
    <location>
        <begin position="646"/>
        <end position="657"/>
    </location>
</feature>
<feature type="compositionally biased region" description="Gly residues" evidence="1">
    <location>
        <begin position="714"/>
        <end position="724"/>
    </location>
</feature>
<evidence type="ECO:0000313" key="2">
    <source>
        <dbReference type="EMBL" id="KAK2963233.1"/>
    </source>
</evidence>
<feature type="compositionally biased region" description="Polar residues" evidence="1">
    <location>
        <begin position="1215"/>
        <end position="1235"/>
    </location>
</feature>
<accession>A0ABQ9YHM6</accession>
<feature type="compositionally biased region" description="Polar residues" evidence="1">
    <location>
        <begin position="1381"/>
        <end position="1392"/>
    </location>
</feature>
<dbReference type="Proteomes" id="UP001281761">
    <property type="component" value="Unassembled WGS sequence"/>
</dbReference>
<feature type="compositionally biased region" description="Low complexity" evidence="1">
    <location>
        <begin position="1715"/>
        <end position="1748"/>
    </location>
</feature>
<feature type="compositionally biased region" description="Gly residues" evidence="1">
    <location>
        <begin position="1844"/>
        <end position="1860"/>
    </location>
</feature>
<feature type="compositionally biased region" description="Polar residues" evidence="1">
    <location>
        <begin position="1660"/>
        <end position="1672"/>
    </location>
</feature>
<feature type="compositionally biased region" description="Low complexity" evidence="1">
    <location>
        <begin position="1779"/>
        <end position="1795"/>
    </location>
</feature>
<feature type="compositionally biased region" description="Low complexity" evidence="1">
    <location>
        <begin position="1517"/>
        <end position="1529"/>
    </location>
</feature>
<feature type="compositionally biased region" description="Low complexity" evidence="1">
    <location>
        <begin position="607"/>
        <end position="623"/>
    </location>
</feature>
<feature type="compositionally biased region" description="Gly residues" evidence="1">
    <location>
        <begin position="2002"/>
        <end position="2028"/>
    </location>
</feature>
<feature type="region of interest" description="Disordered" evidence="1">
    <location>
        <begin position="1363"/>
        <end position="2041"/>
    </location>
</feature>
<feature type="compositionally biased region" description="Polar residues" evidence="1">
    <location>
        <begin position="1408"/>
        <end position="1422"/>
    </location>
</feature>
<feature type="compositionally biased region" description="Low complexity" evidence="1">
    <location>
        <begin position="1804"/>
        <end position="1817"/>
    </location>
</feature>
<feature type="compositionally biased region" description="Polar residues" evidence="1">
    <location>
        <begin position="1112"/>
        <end position="1134"/>
    </location>
</feature>
<feature type="compositionally biased region" description="Low complexity" evidence="1">
    <location>
        <begin position="1036"/>
        <end position="1052"/>
    </location>
</feature>
<feature type="compositionally biased region" description="Polar residues" evidence="1">
    <location>
        <begin position="696"/>
        <end position="710"/>
    </location>
</feature>
<feature type="compositionally biased region" description="Basic and acidic residues" evidence="1">
    <location>
        <begin position="1065"/>
        <end position="1079"/>
    </location>
</feature>
<feature type="compositionally biased region" description="Low complexity" evidence="1">
    <location>
        <begin position="1690"/>
        <end position="1706"/>
    </location>
</feature>
<evidence type="ECO:0000256" key="1">
    <source>
        <dbReference type="SAM" id="MobiDB-lite"/>
    </source>
</evidence>
<feature type="compositionally biased region" description="Polar residues" evidence="1">
    <location>
        <begin position="1053"/>
        <end position="1064"/>
    </location>
</feature>
<feature type="compositionally biased region" description="Low complexity" evidence="1">
    <location>
        <begin position="1992"/>
        <end position="2001"/>
    </location>
</feature>
<feature type="compositionally biased region" description="Polar residues" evidence="1">
    <location>
        <begin position="1921"/>
        <end position="1930"/>
    </location>
</feature>
<feature type="compositionally biased region" description="Low complexity" evidence="1">
    <location>
        <begin position="1620"/>
        <end position="1640"/>
    </location>
</feature>
<feature type="compositionally biased region" description="Gly residues" evidence="1">
    <location>
        <begin position="1818"/>
        <end position="1829"/>
    </location>
</feature>
<feature type="region of interest" description="Disordered" evidence="1">
    <location>
        <begin position="518"/>
        <end position="775"/>
    </location>
</feature>
<reference evidence="2 3" key="1">
    <citation type="journal article" date="2022" name="bioRxiv">
        <title>Genomics of Preaxostyla Flagellates Illuminates Evolutionary Transitions and the Path Towards Mitochondrial Loss.</title>
        <authorList>
            <person name="Novak L.V.F."/>
            <person name="Treitli S.C."/>
            <person name="Pyrih J."/>
            <person name="Halakuc P."/>
            <person name="Pipaliya S.V."/>
            <person name="Vacek V."/>
            <person name="Brzon O."/>
            <person name="Soukal P."/>
            <person name="Eme L."/>
            <person name="Dacks J.B."/>
            <person name="Karnkowska A."/>
            <person name="Elias M."/>
            <person name="Hampl V."/>
        </authorList>
    </citation>
    <scope>NUCLEOTIDE SEQUENCE [LARGE SCALE GENOMIC DNA]</scope>
    <source>
        <strain evidence="2">NAU3</strain>
        <tissue evidence="2">Gut</tissue>
    </source>
</reference>
<feature type="compositionally biased region" description="Basic and acidic residues" evidence="1">
    <location>
        <begin position="1097"/>
        <end position="1106"/>
    </location>
</feature>
<feature type="compositionally biased region" description="Polar residues" evidence="1">
    <location>
        <begin position="1542"/>
        <end position="1559"/>
    </location>
</feature>
<feature type="region of interest" description="Disordered" evidence="1">
    <location>
        <begin position="1017"/>
        <end position="1324"/>
    </location>
</feature>
<proteinExistence type="predicted"/>
<sequence>MHSLSKRGCYHKDVEPVPLKTIQQENADKSISPVTIPFGAEATAICTVNTGQTWIAIAFADPQDSNHSVIAIFETTELTRLSQQCQSPSFDPATETVRCFAAKFPTQAITLEFSIVDPRDPFHSIGILGRSGDLFFLSRNVIEEHIVDLPFSKVVHGNETHTRLLRAPEQTNIIAFTFLHQVGNENQGQSPAYATSRSDGSIILHNSTISTDQFSVPSSVLLEGLSARQQQSLTGDSPATYLLPVSLYSYPAADASSQLSPTLFVCYSQVPFSDQFKSNVPLFNLDPNILQFPKGQKYAITPVIAVDLTDPLVFKNLKVDILPNPSPSQQAILRHRFIFTPISKLGMLIIGSTTSKHLRFIHEIPPSTPTARPQWEHIRVDDVSDTAALLTLDFDDTTPTGLTILFDSTLTVNNSVLPDAPVLKTPNTDFLPVHSKTCSIDTPADTLLFTHKESEAEPLLVYTSAFGQIGGIMIVNFNLPVSRKRWISGSTRSHQNGSLDSLKLEPLVCSHSSNEVTPYPQMSSFPSPAKDLHAFGPKSNQDSENAKKTQTGGFANQQTGGFGQTQQGGFGNQQQGSAFGNQQSNTGGGFANQTQTQQGGTGGGFGTQQNQQGGFANQTQTQQGGTGGGFGAQQNQQGGFANQQTGGFGQTQQGGFGNQQQGSAFGNQQLNTGGGFGNQQQIGGGGFGTQQQSGFANQPSGGFGNQQQGSAFGKPGGTTGGGFGTQQQSGFATQQGGGFGQQNRGFGTNTGSAFGNQQQGSAFGNQGGVGGGFGNQQQSSFVKQIVTSIPSTSASSNSSITKQNVTSIPSASASSISSITQLSSNASFPTPSLGIPTAGDLKKEEKNLFNQNTTQNVFLQKTNQIIQSPVGVTNQSTPTPTILDLDDTPLNYTTVVSPSDMNKLLSRFSQSIQHDFSSLSSNYTSLATVTRRIETQTFAVSALDESYSKFQQDQTFDNDSNIHSFISVANSRLKQIDEILESLSMNHNVFGGGPSHATQEIRTRQELQAQRHRNISIQKKKEKARITSPDIESNESKLSLSISSRDSDNSQSILDTLTQQQDSLRASEYEESRKKERLLQKQRNAMKYKTIPSQTQKEPDRLDRKKQVVHFPTSSKTLVSNSSEKHMTGQSTPELIQKEGINGESGKRTPVLQAKPHPVVVMADTTNEKVKEKTKDKEREKEREKEADKPFKTSASPTLSDSSTGSHLFGETMRFTKSTAPTPTNTFGTLPQPKQTAEPPIKSPLSSISGAGTTQAPSTFGNAKSNVGQTQNSFTQSSGFGLTASEQTTKPKTAIPFANTMTASDAKPTQQKSAFPTATFSKPDITVVPPANAGFGTGSGSFGVSTQPKAGAFPSAFGSFPSATANTSVQSQNDGKKTTHEGNTLFSTSSLTAPAPTQPDQTAKPPESITTAISTPENTPTAENKAGLDTISKTPMQSGKTPTTLFSTTAPLTTPQPTRNTTGFGQVLPKTTGVGMTVPKQSTFGQPLPKQTGFGLSGTGQKSIFDKPATETLQTNSTTTPLASPTQTTGLPEGSPADSPPAIQQSPATSAEAPSSIPKQQSGFGGTGMAGQTQTQPQTGGFGNTQTGFGQPKAKQTAFGSQAATQPKPEAQTPQSAFGQTQPQNTATPTTLTTPQTPAVGGTGGFGSTQTGQQPTQTPSAFGQSLTQQSTPGGFGNQQQMGGTGGGFGTQQNQQGGFANQTQAQQGGTGGGFGQNQTQTQTGGFANQQTGGFGQKQQQGGFGNQQKGSAFGNQQSNTGGGFANQTQTQQGGTGGGFGTQQNQQGGFANQTQTQQGGTGGGFGAQQNQQGGFANQQTGGFGQTQQGGFGNQQQGSAFGNQQLNTGGGFGNQQQIGGGGFGTQQQSGFANQPSGGFGNQQQGSAFGKPGGTTGGGFGTQQQSGFATQQGGGFGQQNRGFGTNTGSAFGNQQQGSAFGNQGGVGGGFGNQQQSGFGNQTGFNRPQGGMAQQMGVGGFGQSTFGGQQGGGGGFGNQQQGGFANQQGGGFGQQQNQGFGGGFGNQQQGGGFGTQQLGNMASNFRI</sequence>